<dbReference type="RefSeq" id="WP_091333434.1">
    <property type="nucleotide sequence ID" value="NZ_FNOW01000018.1"/>
</dbReference>
<feature type="transmembrane region" description="Helical" evidence="1">
    <location>
        <begin position="12"/>
        <end position="33"/>
    </location>
</feature>
<dbReference type="AlphaFoldDB" id="A0A1H3FFP2"/>
<dbReference type="Proteomes" id="UP000198672">
    <property type="component" value="Unassembled WGS sequence"/>
</dbReference>
<protein>
    <submittedName>
        <fullName evidence="2">Uncharacterized protein</fullName>
    </submittedName>
</protein>
<sequence length="179" mass="20431">MNKVITLVRYSWMHRLLELLITLIIIGLCGFGIDSVLKEKKRYESDRLRAIVDLQAHQITDWLDERRSDAEIVGLNPNLLDEYQRWINQHDLAAAQQLQARLARLSVKKSVASVSLYDAERQLIWSTDEVSHDIPPELTQLLAANPTANHIQRIDPYLDRLGHIHLDYAIPLIGAGPSP</sequence>
<reference evidence="3" key="1">
    <citation type="submission" date="2016-10" db="EMBL/GenBank/DDBJ databases">
        <authorList>
            <person name="Varghese N."/>
            <person name="Submissions S."/>
        </authorList>
    </citation>
    <scope>NUCLEOTIDE SEQUENCE [LARGE SCALE GENOMIC DNA]</scope>
    <source>
        <strain evidence="3">DSM 173</strain>
    </source>
</reference>
<proteinExistence type="predicted"/>
<organism evidence="2 3">
    <name type="scientific">Allochromatium warmingii</name>
    <name type="common">Chromatium warmingii</name>
    <dbReference type="NCBI Taxonomy" id="61595"/>
    <lineage>
        <taxon>Bacteria</taxon>
        <taxon>Pseudomonadati</taxon>
        <taxon>Pseudomonadota</taxon>
        <taxon>Gammaproteobacteria</taxon>
        <taxon>Chromatiales</taxon>
        <taxon>Chromatiaceae</taxon>
        <taxon>Allochromatium</taxon>
    </lineage>
</organism>
<keyword evidence="3" id="KW-1185">Reference proteome</keyword>
<name>A0A1H3FFP2_ALLWA</name>
<evidence type="ECO:0000313" key="3">
    <source>
        <dbReference type="Proteomes" id="UP000198672"/>
    </source>
</evidence>
<gene>
    <name evidence="2" type="ORF">SAMN05421644_1186</name>
</gene>
<keyword evidence="1" id="KW-0812">Transmembrane</keyword>
<evidence type="ECO:0000313" key="2">
    <source>
        <dbReference type="EMBL" id="SDX88964.1"/>
    </source>
</evidence>
<evidence type="ECO:0000256" key="1">
    <source>
        <dbReference type="SAM" id="Phobius"/>
    </source>
</evidence>
<keyword evidence="1" id="KW-0472">Membrane</keyword>
<dbReference type="EMBL" id="FNOW01000018">
    <property type="protein sequence ID" value="SDX88964.1"/>
    <property type="molecule type" value="Genomic_DNA"/>
</dbReference>
<accession>A0A1H3FFP2</accession>
<dbReference type="OrthoDB" id="9759607at2"/>
<dbReference type="STRING" id="61595.SAMN05421644_1186"/>
<keyword evidence="1" id="KW-1133">Transmembrane helix</keyword>